<proteinExistence type="predicted"/>
<evidence type="ECO:0000256" key="1">
    <source>
        <dbReference type="SAM" id="MobiDB-lite"/>
    </source>
</evidence>
<dbReference type="GO" id="GO:0000976">
    <property type="term" value="F:transcription cis-regulatory region binding"/>
    <property type="evidence" value="ECO:0007669"/>
    <property type="project" value="TreeGrafter"/>
</dbReference>
<protein>
    <recommendedName>
        <fullName evidence="2">G-patch domain-containing protein</fullName>
    </recommendedName>
</protein>
<dbReference type="SUPFAM" id="SSF55486">
    <property type="entry name" value="Metalloproteases ('zincins'), catalytic domain"/>
    <property type="match status" value="1"/>
</dbReference>
<dbReference type="PANTHER" id="PTHR15137">
    <property type="entry name" value="TRANSCRIPTION INITIATION FACTOR TFIID"/>
    <property type="match status" value="1"/>
</dbReference>
<dbReference type="Pfam" id="PF01585">
    <property type="entry name" value="G-patch"/>
    <property type="match status" value="1"/>
</dbReference>
<dbReference type="SMART" id="SM00443">
    <property type="entry name" value="G_patch"/>
    <property type="match status" value="1"/>
</dbReference>
<dbReference type="SUPFAM" id="SSF48371">
    <property type="entry name" value="ARM repeat"/>
    <property type="match status" value="1"/>
</dbReference>
<feature type="region of interest" description="Disordered" evidence="1">
    <location>
        <begin position="901"/>
        <end position="925"/>
    </location>
</feature>
<feature type="compositionally biased region" description="Basic and acidic residues" evidence="1">
    <location>
        <begin position="1064"/>
        <end position="1073"/>
    </location>
</feature>
<feature type="compositionally biased region" description="Polar residues" evidence="1">
    <location>
        <begin position="1042"/>
        <end position="1057"/>
    </location>
</feature>
<feature type="compositionally biased region" description="Gly residues" evidence="1">
    <location>
        <begin position="222"/>
        <end position="232"/>
    </location>
</feature>
<dbReference type="InterPro" id="IPR057991">
    <property type="entry name" value="TPR_TAF2_C"/>
</dbReference>
<feature type="region of interest" description="Disordered" evidence="1">
    <location>
        <begin position="1042"/>
        <end position="1103"/>
    </location>
</feature>
<dbReference type="PANTHER" id="PTHR15137:SF9">
    <property type="entry name" value="TRANSCRIPTION INITIATION FACTOR TFIID SUBUNIT 2"/>
    <property type="match status" value="1"/>
</dbReference>
<dbReference type="EMBL" id="HBIP01009076">
    <property type="protein sequence ID" value="CAE0489907.1"/>
    <property type="molecule type" value="Transcribed_RNA"/>
</dbReference>
<dbReference type="PROSITE" id="PS50174">
    <property type="entry name" value="G_PATCH"/>
    <property type="match status" value="1"/>
</dbReference>
<sequence length="1174" mass="125762">MNGGGGAEFGSAMRSVLNEVAKEGSAAGAGPANMHTKMYASAVSNVPAPPPACAFTLFAPPALADLAAYTARPLYLIQREMEAHLDCPLPCSQLHIVFMPPAAMQALACGPQQAVSVGANIILASTEILVGPESVEGVMESCLALAGAMARQWFGVLMQPCGAEDAWVLEGLAAYLEDVFARAAMGQNDVAWRRHKEREAVAMADDGAMPPLYPHHTPAGGKDSGQDGGAGATAGVDQGATGAEDYGCTFGTEMLEPGPLRRWKAAAVVRMLEAKTGVDEFKRMLRTTVRRAMHSVGLTGNQDEVHHTEEKDEPATLQNPRLISTQAFLRLVKQYAGRKGLDAFAERWIYGRGCPRFTLGMKYSKHHNSLLFGMKQSGSAASQRSARAALAVGKVSKQGVDESLGHVKIHVQESHATSEAMIRVSPQDSYVFHEHYLACRPGMKKPGRKPKAETLAKAAREAEEANERLDADEQAGKHPVKFVRIDARCEWLCLSSVKQAENLWVNQLLHSKDVVAQAEAVTGLARLASNFDRPTQGVVSTLEACLKDRSIFSRVRAEVALVMGATADDTSDYAALPVLCKFFDDATRDPRTRQLRPNAFGDLSEYIVLRSLPRALARLRDGNFKSPPEVLDLLLGFLDQSDNTGNPYSDAHFTARFIEALGHLRLATPSQLADVLRLLDRHLALEDMLPSPNHVVGRACLTALAQLAASLGGWAERNRKAHEGARHTLRTYASPNVPLPLRQTAAQSLVLLESALALVDDKVKAVVSCTLELLQAPGWGASGLTSLMVGALEILGQLPPVEVPENAEGQDAFVFDGIPAQAALQLYNLMHTTTDARLRQCAFMLLMRATGEDPTLYREREEEEEEEEVQHRGLGFVSSADGHTYTRSNFSLGLKGSHAGLGVEGDSSGGGGAPQPSSTASFNPVLGLNQSVEPLIPAAPTESAPAAGTAAPAAVLPSKKEQRAAKRAQQASANRANLNNPNNPNFQGARAEAPSRAEAPHGMHPRDWANVNNPNHRSYQGLTRGQQVRQYQDAMLFGGIMPTSSQSVARGGPNQTKKQAKAASRKEAKDARRLLQRGGPGPHQMQEDREFGGDGGAYGAGGGGGIGRASNHASVAPAQLHYQFASFERHTSGIGSRLMESMGWSRGTGLGRVEQGRSEPLLPQRRPNKLGLGA</sequence>
<evidence type="ECO:0000313" key="3">
    <source>
        <dbReference type="EMBL" id="CAE0489907.1"/>
    </source>
</evidence>
<dbReference type="Gene3D" id="1.10.390.10">
    <property type="entry name" value="Neutral Protease Domain 2"/>
    <property type="match status" value="1"/>
</dbReference>
<feature type="compositionally biased region" description="Low complexity" evidence="1">
    <location>
        <begin position="940"/>
        <end position="954"/>
    </location>
</feature>
<dbReference type="InterPro" id="IPR016024">
    <property type="entry name" value="ARM-type_fold"/>
</dbReference>
<dbReference type="GO" id="GO:0016251">
    <property type="term" value="F:RNA polymerase II general transcription initiation factor activity"/>
    <property type="evidence" value="ECO:0007669"/>
    <property type="project" value="TreeGrafter"/>
</dbReference>
<feature type="compositionally biased region" description="Polar residues" evidence="1">
    <location>
        <begin position="1010"/>
        <end position="1026"/>
    </location>
</feature>
<accession>A0A7S3QQE6</accession>
<dbReference type="Pfam" id="PF25316">
    <property type="entry name" value="TAF2_3rd"/>
    <property type="match status" value="1"/>
</dbReference>
<feature type="compositionally biased region" description="Basic and acidic residues" evidence="1">
    <location>
        <begin position="993"/>
        <end position="1007"/>
    </location>
</feature>
<feature type="compositionally biased region" description="Gly residues" evidence="1">
    <location>
        <begin position="1093"/>
        <end position="1103"/>
    </location>
</feature>
<dbReference type="InterPro" id="IPR057345">
    <property type="entry name" value="Ig-like_TAF2"/>
</dbReference>
<feature type="compositionally biased region" description="Low complexity" evidence="1">
    <location>
        <begin position="967"/>
        <end position="992"/>
    </location>
</feature>
<dbReference type="GO" id="GO:0005669">
    <property type="term" value="C:transcription factor TFIID complex"/>
    <property type="evidence" value="ECO:0007669"/>
    <property type="project" value="InterPro"/>
</dbReference>
<dbReference type="GO" id="GO:0003682">
    <property type="term" value="F:chromatin binding"/>
    <property type="evidence" value="ECO:0007669"/>
    <property type="project" value="TreeGrafter"/>
</dbReference>
<dbReference type="InterPro" id="IPR037813">
    <property type="entry name" value="TAF2"/>
</dbReference>
<dbReference type="InterPro" id="IPR011989">
    <property type="entry name" value="ARM-like"/>
</dbReference>
<feature type="domain" description="G-patch" evidence="2">
    <location>
        <begin position="1131"/>
        <end position="1174"/>
    </location>
</feature>
<reference evidence="3" key="1">
    <citation type="submission" date="2021-01" db="EMBL/GenBank/DDBJ databases">
        <authorList>
            <person name="Corre E."/>
            <person name="Pelletier E."/>
            <person name="Niang G."/>
            <person name="Scheremetjew M."/>
            <person name="Finn R."/>
            <person name="Kale V."/>
            <person name="Holt S."/>
            <person name="Cochrane G."/>
            <person name="Meng A."/>
            <person name="Brown T."/>
            <person name="Cohen L."/>
        </authorList>
    </citation>
    <scope>NUCLEOTIDE SEQUENCE</scope>
    <source>
        <strain evidence="3">CCMP1320</strain>
    </source>
</reference>
<dbReference type="Gene3D" id="1.25.10.10">
    <property type="entry name" value="Leucine-rich Repeat Variant"/>
    <property type="match status" value="1"/>
</dbReference>
<gene>
    <name evidence="3" type="ORF">DTER00134_LOCUS4978</name>
</gene>
<feature type="region of interest" description="Disordered" evidence="1">
    <location>
        <begin position="940"/>
        <end position="1026"/>
    </location>
</feature>
<organism evidence="3">
    <name type="scientific">Dunaliella tertiolecta</name>
    <name type="common">Green alga</name>
    <dbReference type="NCBI Taxonomy" id="3047"/>
    <lineage>
        <taxon>Eukaryota</taxon>
        <taxon>Viridiplantae</taxon>
        <taxon>Chlorophyta</taxon>
        <taxon>core chlorophytes</taxon>
        <taxon>Chlorophyceae</taxon>
        <taxon>CS clade</taxon>
        <taxon>Chlamydomonadales</taxon>
        <taxon>Dunaliellaceae</taxon>
        <taxon>Dunaliella</taxon>
    </lineage>
</organism>
<feature type="region of interest" description="Disordered" evidence="1">
    <location>
        <begin position="1145"/>
        <end position="1174"/>
    </location>
</feature>
<dbReference type="Pfam" id="PF25577">
    <property type="entry name" value="TPR_TAF2_C"/>
    <property type="match status" value="1"/>
</dbReference>
<evidence type="ECO:0000259" key="2">
    <source>
        <dbReference type="PROSITE" id="PS50174"/>
    </source>
</evidence>
<name>A0A7S3QQE6_DUNTE</name>
<dbReference type="AlphaFoldDB" id="A0A7S3QQE6"/>
<feature type="region of interest" description="Disordered" evidence="1">
    <location>
        <begin position="207"/>
        <end position="238"/>
    </location>
</feature>
<dbReference type="InterPro" id="IPR027268">
    <property type="entry name" value="Peptidase_M4/M1_CTD_sf"/>
</dbReference>
<feature type="region of interest" description="Disordered" evidence="1">
    <location>
        <begin position="855"/>
        <end position="880"/>
    </location>
</feature>
<dbReference type="InterPro" id="IPR000467">
    <property type="entry name" value="G_patch_dom"/>
</dbReference>
<dbReference type="GO" id="GO:0006367">
    <property type="term" value="P:transcription initiation at RNA polymerase II promoter"/>
    <property type="evidence" value="ECO:0007669"/>
    <property type="project" value="TreeGrafter"/>
</dbReference>